<evidence type="ECO:0000256" key="1">
    <source>
        <dbReference type="SAM" id="MobiDB-lite"/>
    </source>
</evidence>
<comment type="caution">
    <text evidence="2">The sequence shown here is derived from an EMBL/GenBank/DDBJ whole genome shotgun (WGS) entry which is preliminary data.</text>
</comment>
<evidence type="ECO:0000313" key="3">
    <source>
        <dbReference type="Proteomes" id="UP000274556"/>
    </source>
</evidence>
<accession>A0A495VBN4</accession>
<dbReference type="AlphaFoldDB" id="A0A495VBN4"/>
<name>A0A495VBN4_9GAMM</name>
<dbReference type="Pfam" id="PF13148">
    <property type="entry name" value="DUF3987"/>
    <property type="match status" value="1"/>
</dbReference>
<evidence type="ECO:0000313" key="2">
    <source>
        <dbReference type="EMBL" id="RKT46811.1"/>
    </source>
</evidence>
<feature type="compositionally biased region" description="Basic and acidic residues" evidence="1">
    <location>
        <begin position="17"/>
        <end position="37"/>
    </location>
</feature>
<protein>
    <submittedName>
        <fullName evidence="2">Uncharacterized protein DUF3987</fullName>
    </submittedName>
</protein>
<dbReference type="Proteomes" id="UP000274556">
    <property type="component" value="Unassembled WGS sequence"/>
</dbReference>
<reference evidence="2 3" key="1">
    <citation type="submission" date="2018-10" db="EMBL/GenBank/DDBJ databases">
        <title>Genomic Encyclopedia of Archaeal and Bacterial Type Strains, Phase II (KMG-II): from individual species to whole genera.</title>
        <authorList>
            <person name="Goeker M."/>
        </authorList>
    </citation>
    <scope>NUCLEOTIDE SEQUENCE [LARGE SCALE GENOMIC DNA]</scope>
    <source>
        <strain evidence="2 3">DSM 235</strain>
    </source>
</reference>
<sequence>MASWKAKQEGVLAATRDAAKKAKPTDELDAEMERLEESIPEPPRIPRLLLGDETPESLAWSLAKLWPSSGVISSEAGVIFGAHGMGKDSIMRNLALLNIAWDGGELPVGRKTTESFVMRGVRLTVALQIQEPTLRSFFERSGGLARGTGFLARFLFSWPESTQGYRLFTEAPDQWPHLEAFNRRLTDILEQPVSITEDGTLEPVMLTLAPDAKAAWVEFTDAIEAELRPSGELYDVRDVASKCADNAVRIAALFHVFEGGIGPISLDAFEGASRIAAWHLTEARRFFGELALPSELVDAAKLDAWLIEHCRRHRSNTVGKRHVRQHGPLRDGARLDTAIGELVEMDRLRVEKDGRKIALTLNPALCEAES</sequence>
<feature type="region of interest" description="Disordered" evidence="1">
    <location>
        <begin position="15"/>
        <end position="37"/>
    </location>
</feature>
<dbReference type="InterPro" id="IPR025048">
    <property type="entry name" value="DUF3987"/>
</dbReference>
<organism evidence="2 3">
    <name type="scientific">Thiocapsa rosea</name>
    <dbReference type="NCBI Taxonomy" id="69360"/>
    <lineage>
        <taxon>Bacteria</taxon>
        <taxon>Pseudomonadati</taxon>
        <taxon>Pseudomonadota</taxon>
        <taxon>Gammaproteobacteria</taxon>
        <taxon>Chromatiales</taxon>
        <taxon>Chromatiaceae</taxon>
        <taxon>Thiocapsa</taxon>
    </lineage>
</organism>
<proteinExistence type="predicted"/>
<dbReference type="EMBL" id="RBXL01000001">
    <property type="protein sequence ID" value="RKT46811.1"/>
    <property type="molecule type" value="Genomic_DNA"/>
</dbReference>
<gene>
    <name evidence="2" type="ORF">BDD21_4349</name>
</gene>
<keyword evidence="3" id="KW-1185">Reference proteome</keyword>